<dbReference type="InterPro" id="IPR000845">
    <property type="entry name" value="Nucleoside_phosphorylase_d"/>
</dbReference>
<evidence type="ECO:0000259" key="4">
    <source>
        <dbReference type="Pfam" id="PF01048"/>
    </source>
</evidence>
<gene>
    <name evidence="5" type="ORF">GURASL_17470</name>
</gene>
<accession>A0ABN6VRZ5</accession>
<name>A0ABN6VRZ5_9BACT</name>
<protein>
    <recommendedName>
        <fullName evidence="2">Uridine phosphorylase</fullName>
        <ecNumber evidence="1">2.4.2.3</ecNumber>
    </recommendedName>
</protein>
<evidence type="ECO:0000313" key="6">
    <source>
        <dbReference type="Proteomes" id="UP001317705"/>
    </source>
</evidence>
<dbReference type="PANTHER" id="PTHR43691">
    <property type="entry name" value="URIDINE PHOSPHORYLASE"/>
    <property type="match status" value="1"/>
</dbReference>
<comment type="catalytic activity">
    <reaction evidence="3">
        <text>uridine + phosphate = alpha-D-ribose 1-phosphate + uracil</text>
        <dbReference type="Rhea" id="RHEA:24388"/>
        <dbReference type="ChEBI" id="CHEBI:16704"/>
        <dbReference type="ChEBI" id="CHEBI:17568"/>
        <dbReference type="ChEBI" id="CHEBI:43474"/>
        <dbReference type="ChEBI" id="CHEBI:57720"/>
        <dbReference type="EC" id="2.4.2.3"/>
    </reaction>
</comment>
<dbReference type="Pfam" id="PF01048">
    <property type="entry name" value="PNP_UDP_1"/>
    <property type="match status" value="1"/>
</dbReference>
<evidence type="ECO:0000313" key="5">
    <source>
        <dbReference type="EMBL" id="BDV42824.1"/>
    </source>
</evidence>
<dbReference type="Proteomes" id="UP001317705">
    <property type="component" value="Chromosome"/>
</dbReference>
<evidence type="ECO:0000256" key="2">
    <source>
        <dbReference type="ARBA" id="ARBA00021980"/>
    </source>
</evidence>
<evidence type="ECO:0000256" key="1">
    <source>
        <dbReference type="ARBA" id="ARBA00011888"/>
    </source>
</evidence>
<sequence>MEQQPLSADDLPIVNGRVYHLDLAPGELAREVILVGDPDRVPFLAGELLASRDTDRCHRGFHTITGIARETARRVSLVTSGIGAPSTEIVLNELAALNEIDFATRTRKAQFEPLTVVRLGTSGGLNPATPVGTLVLTDYAIGLDNTGLFYDIPLPGPTCFVLEEQLRTLLKGAAAPGARFGGRIVPYCARSDRGLLAALAREATELGIPHARGITVSSAGFFAEQGRGVARTGSTIPALLDALATLDTGKIGLRLENMEMEAAFVLHFLGGLGYRAAAVCAVINQRQNGSFVADFHRQMLDGARLALRAFRTLAANHQPPGNATGA</sequence>
<dbReference type="EC" id="2.4.2.3" evidence="1"/>
<dbReference type="Gene3D" id="3.40.50.1580">
    <property type="entry name" value="Nucleoside phosphorylase domain"/>
    <property type="match status" value="1"/>
</dbReference>
<dbReference type="SUPFAM" id="SSF53167">
    <property type="entry name" value="Purine and uridine phosphorylases"/>
    <property type="match status" value="1"/>
</dbReference>
<dbReference type="PANTHER" id="PTHR43691:SF11">
    <property type="entry name" value="FI09636P-RELATED"/>
    <property type="match status" value="1"/>
</dbReference>
<feature type="domain" description="Nucleoside phosphorylase" evidence="4">
    <location>
        <begin position="32"/>
        <end position="292"/>
    </location>
</feature>
<organism evidence="5 6">
    <name type="scientific">Geotalea uraniireducens</name>
    <dbReference type="NCBI Taxonomy" id="351604"/>
    <lineage>
        <taxon>Bacteria</taxon>
        <taxon>Pseudomonadati</taxon>
        <taxon>Thermodesulfobacteriota</taxon>
        <taxon>Desulfuromonadia</taxon>
        <taxon>Geobacterales</taxon>
        <taxon>Geobacteraceae</taxon>
        <taxon>Geotalea</taxon>
    </lineage>
</organism>
<dbReference type="InterPro" id="IPR035994">
    <property type="entry name" value="Nucleoside_phosphorylase_sf"/>
</dbReference>
<keyword evidence="6" id="KW-1185">Reference proteome</keyword>
<dbReference type="EMBL" id="AP027151">
    <property type="protein sequence ID" value="BDV42824.1"/>
    <property type="molecule type" value="Genomic_DNA"/>
</dbReference>
<dbReference type="RefSeq" id="WP_282003513.1">
    <property type="nucleotide sequence ID" value="NZ_AP027151.1"/>
</dbReference>
<proteinExistence type="predicted"/>
<reference evidence="5 6" key="1">
    <citation type="submission" date="2022-12" db="EMBL/GenBank/DDBJ databases">
        <title>Polyphasic characterization of Geotalea uranireducens NIT-SL11 newly isolated from a complex of sewage sludge and microbially reduced graphene oxide.</title>
        <authorList>
            <person name="Xie L."/>
            <person name="Yoshida N."/>
            <person name="Meng L."/>
        </authorList>
    </citation>
    <scope>NUCLEOTIDE SEQUENCE [LARGE SCALE GENOMIC DNA]</scope>
    <source>
        <strain evidence="5 6">NIT-SL11</strain>
    </source>
</reference>
<evidence type="ECO:0000256" key="3">
    <source>
        <dbReference type="ARBA" id="ARBA00048447"/>
    </source>
</evidence>